<dbReference type="InParanoid" id="A0A200PQJ9"/>
<keyword evidence="1 4" id="KW-0489">Methyltransferase</keyword>
<evidence type="ECO:0000256" key="3">
    <source>
        <dbReference type="ARBA" id="ARBA00022691"/>
    </source>
</evidence>
<dbReference type="PRINTS" id="PR00105">
    <property type="entry name" value="C5METTRFRASE"/>
</dbReference>
<comment type="similarity">
    <text evidence="4 5">Belongs to the class I-like SAM-binding methyltransferase superfamily. C5-methyltransferase family.</text>
</comment>
<keyword evidence="3 4" id="KW-0949">S-adenosyl-L-methionine</keyword>
<dbReference type="Gene3D" id="3.90.120.10">
    <property type="entry name" value="DNA Methylase, subunit A, domain 2"/>
    <property type="match status" value="1"/>
</dbReference>
<name>A0A200PQJ9_MACCD</name>
<dbReference type="Pfam" id="PF00145">
    <property type="entry name" value="DNA_methylase"/>
    <property type="match status" value="1"/>
</dbReference>
<reference evidence="6 7" key="1">
    <citation type="journal article" date="2017" name="Mol. Plant">
        <title>The Genome of Medicinal Plant Macleaya cordata Provides New Insights into Benzylisoquinoline Alkaloids Metabolism.</title>
        <authorList>
            <person name="Liu X."/>
            <person name="Liu Y."/>
            <person name="Huang P."/>
            <person name="Ma Y."/>
            <person name="Qing Z."/>
            <person name="Tang Q."/>
            <person name="Cao H."/>
            <person name="Cheng P."/>
            <person name="Zheng Y."/>
            <person name="Yuan Z."/>
            <person name="Zhou Y."/>
            <person name="Liu J."/>
            <person name="Tang Z."/>
            <person name="Zhuo Y."/>
            <person name="Zhang Y."/>
            <person name="Yu L."/>
            <person name="Huang J."/>
            <person name="Yang P."/>
            <person name="Peng Q."/>
            <person name="Zhang J."/>
            <person name="Jiang W."/>
            <person name="Zhang Z."/>
            <person name="Lin K."/>
            <person name="Ro D.K."/>
            <person name="Chen X."/>
            <person name="Xiong X."/>
            <person name="Shang Y."/>
            <person name="Huang S."/>
            <person name="Zeng J."/>
        </authorList>
    </citation>
    <scope>NUCLEOTIDE SEQUENCE [LARGE SCALE GENOMIC DNA]</scope>
    <source>
        <strain evidence="7">cv. BLH2017</strain>
        <tissue evidence="6">Root</tissue>
    </source>
</reference>
<dbReference type="PROSITE" id="PS51679">
    <property type="entry name" value="SAM_MT_C5"/>
    <property type="match status" value="1"/>
</dbReference>
<evidence type="ECO:0000256" key="5">
    <source>
        <dbReference type="RuleBase" id="RU000416"/>
    </source>
</evidence>
<dbReference type="Proteomes" id="UP000195402">
    <property type="component" value="Unassembled WGS sequence"/>
</dbReference>
<dbReference type="CDD" id="cd00315">
    <property type="entry name" value="Cyt_C5_DNA_methylase"/>
    <property type="match status" value="1"/>
</dbReference>
<evidence type="ECO:0000313" key="6">
    <source>
        <dbReference type="EMBL" id="OVA00497.1"/>
    </source>
</evidence>
<gene>
    <name evidence="6" type="ORF">BVC80_9089g94</name>
</gene>
<dbReference type="InterPro" id="IPR001525">
    <property type="entry name" value="C5_MeTfrase"/>
</dbReference>
<evidence type="ECO:0000256" key="4">
    <source>
        <dbReference type="PROSITE-ProRule" id="PRU01016"/>
    </source>
</evidence>
<keyword evidence="7" id="KW-1185">Reference proteome</keyword>
<dbReference type="GO" id="GO:0008168">
    <property type="term" value="F:methyltransferase activity"/>
    <property type="evidence" value="ECO:0007669"/>
    <property type="project" value="UniProtKB-KW"/>
</dbReference>
<evidence type="ECO:0000256" key="2">
    <source>
        <dbReference type="ARBA" id="ARBA00022679"/>
    </source>
</evidence>
<dbReference type="InterPro" id="IPR050750">
    <property type="entry name" value="C5-MTase"/>
</dbReference>
<comment type="caution">
    <text evidence="6">The sequence shown here is derived from an EMBL/GenBank/DDBJ whole genome shotgun (WGS) entry which is preliminary data.</text>
</comment>
<dbReference type="AlphaFoldDB" id="A0A200PQJ9"/>
<evidence type="ECO:0000256" key="1">
    <source>
        <dbReference type="ARBA" id="ARBA00022603"/>
    </source>
</evidence>
<keyword evidence="2 4" id="KW-0808">Transferase</keyword>
<dbReference type="OrthoDB" id="414133at2759"/>
<protein>
    <submittedName>
        <fullName evidence="6">C-5 cytosine methyltransferase</fullName>
    </submittedName>
</protein>
<dbReference type="FunCoup" id="A0A200PQJ9">
    <property type="interactions" value="2173"/>
</dbReference>
<sequence>MEESFSKGENEPWRVLEFYSGIGGMRYSMMEAGIQATMVEAFDINDKANDVYEHNFGHRPYQGNIQSLTAGDLDKYGAHAWLLSPPCQPYTRQGLQKDSGDARAYSFLNILELIPQTSSPPLMIFVENVVGFETSDTHKQMIEMLEKTSFTTQEFILSPLQFGVPYSRPRYFCLAKRKPLTFLKPHINNQLLWTPRPLLENNGRTWTDGNDQSHEGWENWLHLCKPIESFLEFNTPTNQLESAESQFCDESSFCEGLEKKSEPNGSGDSFARQYVVPLSLIEKLGSAMDIVYPDSKRCCCFTKSYYRYVKGTGSLLATVQQPEKKGKVSPLKEQGLRYFTPREVANLHSFPEDFHFPQHISLKQRYALLGNSLSVAVVAPLLHYLFTEPS</sequence>
<proteinExistence type="inferred from homology"/>
<dbReference type="EMBL" id="MVGT01004293">
    <property type="protein sequence ID" value="OVA00497.1"/>
    <property type="molecule type" value="Genomic_DNA"/>
</dbReference>
<dbReference type="SUPFAM" id="SSF53335">
    <property type="entry name" value="S-adenosyl-L-methionine-dependent methyltransferases"/>
    <property type="match status" value="1"/>
</dbReference>
<dbReference type="Gene3D" id="3.40.50.150">
    <property type="entry name" value="Vaccinia Virus protein VP39"/>
    <property type="match status" value="1"/>
</dbReference>
<dbReference type="PANTHER" id="PTHR46098">
    <property type="entry name" value="TRNA (CYTOSINE(38)-C(5))-METHYLTRANSFERASE"/>
    <property type="match status" value="1"/>
</dbReference>
<dbReference type="NCBIfam" id="TIGR00675">
    <property type="entry name" value="dcm"/>
    <property type="match status" value="1"/>
</dbReference>
<dbReference type="GO" id="GO:0005634">
    <property type="term" value="C:nucleus"/>
    <property type="evidence" value="ECO:0007669"/>
    <property type="project" value="TreeGrafter"/>
</dbReference>
<organism evidence="6 7">
    <name type="scientific">Macleaya cordata</name>
    <name type="common">Five-seeded plume-poppy</name>
    <name type="synonym">Bocconia cordata</name>
    <dbReference type="NCBI Taxonomy" id="56857"/>
    <lineage>
        <taxon>Eukaryota</taxon>
        <taxon>Viridiplantae</taxon>
        <taxon>Streptophyta</taxon>
        <taxon>Embryophyta</taxon>
        <taxon>Tracheophyta</taxon>
        <taxon>Spermatophyta</taxon>
        <taxon>Magnoliopsida</taxon>
        <taxon>Ranunculales</taxon>
        <taxon>Papaveraceae</taxon>
        <taxon>Papaveroideae</taxon>
        <taxon>Macleaya</taxon>
    </lineage>
</organism>
<dbReference type="STRING" id="56857.A0A200PQJ9"/>
<dbReference type="OMA" id="HYAFKYA"/>
<dbReference type="InterPro" id="IPR029063">
    <property type="entry name" value="SAM-dependent_MTases_sf"/>
</dbReference>
<dbReference type="GO" id="GO:0032259">
    <property type="term" value="P:methylation"/>
    <property type="evidence" value="ECO:0007669"/>
    <property type="project" value="UniProtKB-KW"/>
</dbReference>
<dbReference type="PANTHER" id="PTHR46098:SF1">
    <property type="entry name" value="TRNA (CYTOSINE(38)-C(5))-METHYLTRANSFERASE"/>
    <property type="match status" value="1"/>
</dbReference>
<feature type="active site" evidence="4">
    <location>
        <position position="87"/>
    </location>
</feature>
<evidence type="ECO:0000313" key="7">
    <source>
        <dbReference type="Proteomes" id="UP000195402"/>
    </source>
</evidence>
<accession>A0A200PQJ9</accession>